<evidence type="ECO:0000313" key="1">
    <source>
        <dbReference type="EMBL" id="GAA0594883.1"/>
    </source>
</evidence>
<comment type="caution">
    <text evidence="1">The sequence shown here is derived from an EMBL/GenBank/DDBJ whole genome shotgun (WGS) entry which is preliminary data.</text>
</comment>
<name>A0ABP3QV40_9BACI</name>
<dbReference type="EMBL" id="BAAADS010000006">
    <property type="protein sequence ID" value="GAA0594883.1"/>
    <property type="molecule type" value="Genomic_DNA"/>
</dbReference>
<reference evidence="2" key="1">
    <citation type="journal article" date="2019" name="Int. J. Syst. Evol. Microbiol.">
        <title>The Global Catalogue of Microorganisms (GCM) 10K type strain sequencing project: providing services to taxonomists for standard genome sequencing and annotation.</title>
        <authorList>
            <consortium name="The Broad Institute Genomics Platform"/>
            <consortium name="The Broad Institute Genome Sequencing Center for Infectious Disease"/>
            <person name="Wu L."/>
            <person name="Ma J."/>
        </authorList>
    </citation>
    <scope>NUCLEOTIDE SEQUENCE [LARGE SCALE GENOMIC DNA]</scope>
    <source>
        <strain evidence="2">JCM 15395</strain>
    </source>
</reference>
<dbReference type="InterPro" id="IPR034660">
    <property type="entry name" value="DinB/YfiT-like"/>
</dbReference>
<sequence length="182" mass="21164">MNLGKTYLQVVSSRFNAMKKQGDQTINRLSEEEIHWTYNDVSNSVAVIVKHLNGNMISRWTNMLHSDGEKPHRNRDREFEDDIGSKQELIFAWEKGWETLFATLDSLKEDDLLKSIYIRGEEHTVLDAIERQMAHYASHVGQIIYIGKQLLGDGWESLSIPKGKSQEYLDEMLKKHNNEKRS</sequence>
<dbReference type="Gene3D" id="1.20.120.450">
    <property type="entry name" value="dinb family like domain"/>
    <property type="match status" value="1"/>
</dbReference>
<accession>A0ABP3QV40</accession>
<dbReference type="RefSeq" id="WP_343810647.1">
    <property type="nucleotide sequence ID" value="NZ_BAAADS010000006.1"/>
</dbReference>
<gene>
    <name evidence="1" type="ORF">GCM10009001_08760</name>
</gene>
<dbReference type="Pfam" id="PF07609">
    <property type="entry name" value="DUF1572"/>
    <property type="match status" value="1"/>
</dbReference>
<evidence type="ECO:0000313" key="2">
    <source>
        <dbReference type="Proteomes" id="UP001500866"/>
    </source>
</evidence>
<keyword evidence="2" id="KW-1185">Reference proteome</keyword>
<dbReference type="InterPro" id="IPR011466">
    <property type="entry name" value="DUF1572"/>
</dbReference>
<organism evidence="1 2">
    <name type="scientific">Virgibacillus siamensis</name>
    <dbReference type="NCBI Taxonomy" id="480071"/>
    <lineage>
        <taxon>Bacteria</taxon>
        <taxon>Bacillati</taxon>
        <taxon>Bacillota</taxon>
        <taxon>Bacilli</taxon>
        <taxon>Bacillales</taxon>
        <taxon>Bacillaceae</taxon>
        <taxon>Virgibacillus</taxon>
    </lineage>
</organism>
<protein>
    <submittedName>
        <fullName evidence="1">DUF1572 domain-containing protein</fullName>
    </submittedName>
</protein>
<proteinExistence type="predicted"/>
<dbReference type="SUPFAM" id="SSF109854">
    <property type="entry name" value="DinB/YfiT-like putative metalloenzymes"/>
    <property type="match status" value="1"/>
</dbReference>
<dbReference type="Proteomes" id="UP001500866">
    <property type="component" value="Unassembled WGS sequence"/>
</dbReference>